<name>S7TY49_DESML</name>
<comment type="cofactor">
    <cofactor evidence="15">
        <name>Mg(2+)</name>
        <dbReference type="ChEBI" id="CHEBI:18420"/>
    </cofactor>
</comment>
<dbReference type="GO" id="GO:0046872">
    <property type="term" value="F:metal ion binding"/>
    <property type="evidence" value="ECO:0007669"/>
    <property type="project" value="UniProtKB-KW"/>
</dbReference>
<feature type="binding site" evidence="15">
    <location>
        <position position="51"/>
    </location>
    <ligand>
        <name>Mg(2+)</name>
        <dbReference type="ChEBI" id="CHEBI:18420"/>
    </ligand>
</feature>
<protein>
    <recommendedName>
        <fullName evidence="15">Ribonuclease 3</fullName>
        <ecNumber evidence="15">3.1.26.3</ecNumber>
    </recommendedName>
    <alternativeName>
        <fullName evidence="15">Ribonuclease III</fullName>
        <shortName evidence="15">RNase III</shortName>
    </alternativeName>
</protein>
<evidence type="ECO:0000256" key="11">
    <source>
        <dbReference type="ARBA" id="ARBA00022759"/>
    </source>
</evidence>
<organism evidence="18 19">
    <name type="scientific">Desulfococcus multivorans DSM 2059</name>
    <dbReference type="NCBI Taxonomy" id="1121405"/>
    <lineage>
        <taxon>Bacteria</taxon>
        <taxon>Pseudomonadati</taxon>
        <taxon>Thermodesulfobacteriota</taxon>
        <taxon>Desulfobacteria</taxon>
        <taxon>Desulfobacterales</taxon>
        <taxon>Desulfococcaceae</taxon>
        <taxon>Desulfococcus</taxon>
    </lineage>
</organism>
<dbReference type="SMART" id="SM00535">
    <property type="entry name" value="RIBOc"/>
    <property type="match status" value="1"/>
</dbReference>
<dbReference type="PROSITE" id="PS00517">
    <property type="entry name" value="RNASE_3_1"/>
    <property type="match status" value="1"/>
</dbReference>
<keyword evidence="7 15" id="KW-0507">mRNA processing</keyword>
<keyword evidence="13 15" id="KW-0460">Magnesium</keyword>
<comment type="subcellular location">
    <subcellularLocation>
        <location evidence="2 15">Cytoplasm</location>
    </subcellularLocation>
</comment>
<dbReference type="SUPFAM" id="SSF54768">
    <property type="entry name" value="dsRNA-binding domain-like"/>
    <property type="match status" value="1"/>
</dbReference>
<feature type="active site" evidence="15">
    <location>
        <position position="127"/>
    </location>
</feature>
<dbReference type="CDD" id="cd10845">
    <property type="entry name" value="DSRM_RNAse_III_family"/>
    <property type="match status" value="1"/>
</dbReference>
<dbReference type="FunFam" id="3.30.160.20:FF:000003">
    <property type="entry name" value="Ribonuclease 3"/>
    <property type="match status" value="1"/>
</dbReference>
<dbReference type="Proteomes" id="UP000014977">
    <property type="component" value="Unassembled WGS sequence"/>
</dbReference>
<feature type="binding site" evidence="15">
    <location>
        <position position="124"/>
    </location>
    <ligand>
        <name>Mg(2+)</name>
        <dbReference type="ChEBI" id="CHEBI:18420"/>
    </ligand>
</feature>
<dbReference type="InterPro" id="IPR036389">
    <property type="entry name" value="RNase_III_sf"/>
</dbReference>
<dbReference type="Pfam" id="PF00035">
    <property type="entry name" value="dsrm"/>
    <property type="match status" value="1"/>
</dbReference>
<comment type="catalytic activity">
    <reaction evidence="1 15">
        <text>Endonucleolytic cleavage to 5'-phosphomonoester.</text>
        <dbReference type="EC" id="3.1.26.3"/>
    </reaction>
</comment>
<dbReference type="InterPro" id="IPR011907">
    <property type="entry name" value="RNase_III"/>
</dbReference>
<dbReference type="GO" id="GO:0042802">
    <property type="term" value="F:identical protein binding"/>
    <property type="evidence" value="ECO:0007669"/>
    <property type="project" value="UniProtKB-ARBA"/>
</dbReference>
<dbReference type="InterPro" id="IPR014720">
    <property type="entry name" value="dsRBD_dom"/>
</dbReference>
<keyword evidence="11 15" id="KW-0255">Endonuclease</keyword>
<evidence type="ECO:0000256" key="15">
    <source>
        <dbReference type="HAMAP-Rule" id="MF_00104"/>
    </source>
</evidence>
<dbReference type="NCBIfam" id="TIGR02191">
    <property type="entry name" value="RNaseIII"/>
    <property type="match status" value="1"/>
</dbReference>
<dbReference type="GO" id="GO:0005737">
    <property type="term" value="C:cytoplasm"/>
    <property type="evidence" value="ECO:0007669"/>
    <property type="project" value="UniProtKB-SubCell"/>
</dbReference>
<dbReference type="GO" id="GO:0010468">
    <property type="term" value="P:regulation of gene expression"/>
    <property type="evidence" value="ECO:0007669"/>
    <property type="project" value="TreeGrafter"/>
</dbReference>
<evidence type="ECO:0000313" key="18">
    <source>
        <dbReference type="EMBL" id="EPR42007.1"/>
    </source>
</evidence>
<dbReference type="PROSITE" id="PS50142">
    <property type="entry name" value="RNASE_3_2"/>
    <property type="match status" value="1"/>
</dbReference>
<evidence type="ECO:0000256" key="13">
    <source>
        <dbReference type="ARBA" id="ARBA00022842"/>
    </source>
</evidence>
<evidence type="ECO:0000259" key="17">
    <source>
        <dbReference type="PROSITE" id="PS50142"/>
    </source>
</evidence>
<dbReference type="Gene3D" id="3.30.160.20">
    <property type="match status" value="1"/>
</dbReference>
<feature type="active site" evidence="15">
    <location>
        <position position="55"/>
    </location>
</feature>
<dbReference type="SMART" id="SM00358">
    <property type="entry name" value="DSRM"/>
    <property type="match status" value="1"/>
</dbReference>
<dbReference type="GO" id="GO:0004525">
    <property type="term" value="F:ribonuclease III activity"/>
    <property type="evidence" value="ECO:0007669"/>
    <property type="project" value="UniProtKB-UniRule"/>
</dbReference>
<feature type="binding site" evidence="15">
    <location>
        <position position="127"/>
    </location>
    <ligand>
        <name>Mg(2+)</name>
        <dbReference type="ChEBI" id="CHEBI:18420"/>
    </ligand>
</feature>
<evidence type="ECO:0000256" key="7">
    <source>
        <dbReference type="ARBA" id="ARBA00022664"/>
    </source>
</evidence>
<keyword evidence="8 15" id="KW-0819">tRNA processing</keyword>
<dbReference type="CDD" id="cd00593">
    <property type="entry name" value="RIBOc"/>
    <property type="match status" value="1"/>
</dbReference>
<evidence type="ECO:0000256" key="10">
    <source>
        <dbReference type="ARBA" id="ARBA00022723"/>
    </source>
</evidence>
<keyword evidence="6 15" id="KW-0698">rRNA processing</keyword>
<evidence type="ECO:0000256" key="9">
    <source>
        <dbReference type="ARBA" id="ARBA00022722"/>
    </source>
</evidence>
<evidence type="ECO:0000256" key="1">
    <source>
        <dbReference type="ARBA" id="ARBA00000109"/>
    </source>
</evidence>
<dbReference type="PANTHER" id="PTHR11207:SF0">
    <property type="entry name" value="RIBONUCLEASE 3"/>
    <property type="match status" value="1"/>
</dbReference>
<evidence type="ECO:0000256" key="12">
    <source>
        <dbReference type="ARBA" id="ARBA00022801"/>
    </source>
</evidence>
<dbReference type="GO" id="GO:0008033">
    <property type="term" value="P:tRNA processing"/>
    <property type="evidence" value="ECO:0007669"/>
    <property type="project" value="UniProtKB-KW"/>
</dbReference>
<evidence type="ECO:0000256" key="4">
    <source>
        <dbReference type="ARBA" id="ARBA00011738"/>
    </source>
</evidence>
<comment type="caution">
    <text evidence="18">The sequence shown here is derived from an EMBL/GenBank/DDBJ whole genome shotgun (WGS) entry which is preliminary data.</text>
</comment>
<dbReference type="FunFam" id="1.10.1520.10:FF:000001">
    <property type="entry name" value="Ribonuclease 3"/>
    <property type="match status" value="1"/>
</dbReference>
<dbReference type="GO" id="GO:0019843">
    <property type="term" value="F:rRNA binding"/>
    <property type="evidence" value="ECO:0007669"/>
    <property type="project" value="UniProtKB-KW"/>
</dbReference>
<dbReference type="RefSeq" id="WP_020876118.1">
    <property type="nucleotide sequence ID" value="NZ_ATHJ01000070.1"/>
</dbReference>
<dbReference type="EC" id="3.1.26.3" evidence="15"/>
<keyword evidence="9 15" id="KW-0540">Nuclease</keyword>
<comment type="similarity">
    <text evidence="3">Belongs to the ribonuclease III family.</text>
</comment>
<comment type="subunit">
    <text evidence="4 15">Homodimer.</text>
</comment>
<dbReference type="EMBL" id="ATHJ01000070">
    <property type="protein sequence ID" value="EPR42007.1"/>
    <property type="molecule type" value="Genomic_DNA"/>
</dbReference>
<dbReference type="STRING" id="897.B2D07_02890"/>
<reference evidence="18 19" key="1">
    <citation type="journal article" date="2013" name="Genome Announc.">
        <title>Draft genome sequences for three mercury-methylating, sulfate-reducing bacteria.</title>
        <authorList>
            <person name="Brown S.D."/>
            <person name="Hurt R.A.Jr."/>
            <person name="Gilmour C.C."/>
            <person name="Elias D.A."/>
        </authorList>
    </citation>
    <scope>NUCLEOTIDE SEQUENCE [LARGE SCALE GENOMIC DNA]</scope>
    <source>
        <strain evidence="18 19">DSM 2059</strain>
    </source>
</reference>
<dbReference type="Gene3D" id="1.10.1520.10">
    <property type="entry name" value="Ribonuclease III domain"/>
    <property type="match status" value="1"/>
</dbReference>
<evidence type="ECO:0000256" key="3">
    <source>
        <dbReference type="ARBA" id="ARBA00010183"/>
    </source>
</evidence>
<keyword evidence="10 15" id="KW-0479">Metal-binding</keyword>
<dbReference type="PATRIC" id="fig|1121405.3.peg.1183"/>
<gene>
    <name evidence="15" type="primary">rnc</name>
    <name evidence="18" type="ORF">dsmv_1734</name>
</gene>
<dbReference type="eggNOG" id="COG0571">
    <property type="taxonomic scope" value="Bacteria"/>
</dbReference>
<evidence type="ECO:0000256" key="2">
    <source>
        <dbReference type="ARBA" id="ARBA00004496"/>
    </source>
</evidence>
<sequence length="238" mass="26695">MMKLSKLEYKIDYRFKNKDLLEEACRHSSFVNEQPETHTPGMSMRDNERLEFLGDAVLNLVVGHMLMDRYPEMPEGDLSRMRAHLVNESELASVAREIDLGDFLLLGKGESQSNGREKKSILADAFEAVIAAIYLDGGFDAAFHFVRGRFSAKVLGTTAPVSRADYKSRLQEIVQTTHKVMPTYQVIGESGPDHDKTFAVRITVCDLEAEGVGKSKKTAEQDAARRILKLLENCCPPR</sequence>
<evidence type="ECO:0000256" key="6">
    <source>
        <dbReference type="ARBA" id="ARBA00022552"/>
    </source>
</evidence>
<dbReference type="PANTHER" id="PTHR11207">
    <property type="entry name" value="RIBONUCLEASE III"/>
    <property type="match status" value="1"/>
</dbReference>
<feature type="domain" description="RNase III" evidence="17">
    <location>
        <begin position="4"/>
        <end position="138"/>
    </location>
</feature>
<keyword evidence="5 15" id="KW-0963">Cytoplasm</keyword>
<dbReference type="PROSITE" id="PS50137">
    <property type="entry name" value="DS_RBD"/>
    <property type="match status" value="1"/>
</dbReference>
<accession>S7TY49</accession>
<feature type="domain" description="DRBM" evidence="16">
    <location>
        <begin position="165"/>
        <end position="233"/>
    </location>
</feature>
<dbReference type="GO" id="GO:0006397">
    <property type="term" value="P:mRNA processing"/>
    <property type="evidence" value="ECO:0007669"/>
    <property type="project" value="UniProtKB-UniRule"/>
</dbReference>
<evidence type="ECO:0000256" key="8">
    <source>
        <dbReference type="ARBA" id="ARBA00022694"/>
    </source>
</evidence>
<evidence type="ECO:0000256" key="5">
    <source>
        <dbReference type="ARBA" id="ARBA00022490"/>
    </source>
</evidence>
<keyword evidence="19" id="KW-1185">Reference proteome</keyword>
<keyword evidence="14 15" id="KW-0694">RNA-binding</keyword>
<dbReference type="InterPro" id="IPR000999">
    <property type="entry name" value="RNase_III_dom"/>
</dbReference>
<dbReference type="GO" id="GO:0006364">
    <property type="term" value="P:rRNA processing"/>
    <property type="evidence" value="ECO:0007669"/>
    <property type="project" value="UniProtKB-UniRule"/>
</dbReference>
<dbReference type="Pfam" id="PF14622">
    <property type="entry name" value="Ribonucleas_3_3"/>
    <property type="match status" value="1"/>
</dbReference>
<proteinExistence type="inferred from homology"/>
<evidence type="ECO:0000259" key="16">
    <source>
        <dbReference type="PROSITE" id="PS50137"/>
    </source>
</evidence>
<dbReference type="GO" id="GO:0003725">
    <property type="term" value="F:double-stranded RNA binding"/>
    <property type="evidence" value="ECO:0007669"/>
    <property type="project" value="TreeGrafter"/>
</dbReference>
<evidence type="ECO:0000256" key="14">
    <source>
        <dbReference type="ARBA" id="ARBA00022884"/>
    </source>
</evidence>
<dbReference type="HAMAP" id="MF_00104">
    <property type="entry name" value="RNase_III"/>
    <property type="match status" value="1"/>
</dbReference>
<evidence type="ECO:0000313" key="19">
    <source>
        <dbReference type="Proteomes" id="UP000014977"/>
    </source>
</evidence>
<dbReference type="AlphaFoldDB" id="S7TY49"/>
<dbReference type="SUPFAM" id="SSF69065">
    <property type="entry name" value="RNase III domain-like"/>
    <property type="match status" value="1"/>
</dbReference>
<keyword evidence="15" id="KW-0699">rRNA-binding</keyword>
<keyword evidence="12 15" id="KW-0378">Hydrolase</keyword>
<comment type="function">
    <text evidence="15">Digests double-stranded RNA. Involved in the processing of primary rRNA transcript to yield the immediate precursors to the large and small rRNAs (23S and 16S). Processes some mRNAs, and tRNAs when they are encoded in the rRNA operon. Processes pre-crRNA and tracrRNA of type II CRISPR loci if present in the organism.</text>
</comment>